<organism evidence="1 2">
    <name type="scientific">Alsobacter metallidurans</name>
    <dbReference type="NCBI Taxonomy" id="340221"/>
    <lineage>
        <taxon>Bacteria</taxon>
        <taxon>Pseudomonadati</taxon>
        <taxon>Pseudomonadota</taxon>
        <taxon>Alphaproteobacteria</taxon>
        <taxon>Hyphomicrobiales</taxon>
        <taxon>Alsobacteraceae</taxon>
        <taxon>Alsobacter</taxon>
    </lineage>
</organism>
<evidence type="ECO:0000313" key="1">
    <source>
        <dbReference type="EMBL" id="GGH24521.1"/>
    </source>
</evidence>
<keyword evidence="2" id="KW-1185">Reference proteome</keyword>
<gene>
    <name evidence="1" type="ORF">GCM10007036_30980</name>
</gene>
<dbReference type="Proteomes" id="UP000603912">
    <property type="component" value="Unassembled WGS sequence"/>
</dbReference>
<dbReference type="AlphaFoldDB" id="A0A917I860"/>
<name>A0A917I860_9HYPH</name>
<reference evidence="1" key="1">
    <citation type="journal article" date="2014" name="Int. J. Syst. Evol. Microbiol.">
        <title>Complete genome sequence of Corynebacterium casei LMG S-19264T (=DSM 44701T), isolated from a smear-ripened cheese.</title>
        <authorList>
            <consortium name="US DOE Joint Genome Institute (JGI-PGF)"/>
            <person name="Walter F."/>
            <person name="Albersmeier A."/>
            <person name="Kalinowski J."/>
            <person name="Ruckert C."/>
        </authorList>
    </citation>
    <scope>NUCLEOTIDE SEQUENCE</scope>
    <source>
        <strain evidence="1">CGMCC 1.12214</strain>
    </source>
</reference>
<comment type="caution">
    <text evidence="1">The sequence shown here is derived from an EMBL/GenBank/DDBJ whole genome shotgun (WGS) entry which is preliminary data.</text>
</comment>
<protein>
    <submittedName>
        <fullName evidence="1">Uncharacterized protein</fullName>
    </submittedName>
</protein>
<accession>A0A917I860</accession>
<proteinExistence type="predicted"/>
<dbReference type="EMBL" id="BMES01000002">
    <property type="protein sequence ID" value="GGH24521.1"/>
    <property type="molecule type" value="Genomic_DNA"/>
</dbReference>
<dbReference type="SUPFAM" id="SSF46689">
    <property type="entry name" value="Homeodomain-like"/>
    <property type="match status" value="1"/>
</dbReference>
<reference evidence="1" key="2">
    <citation type="submission" date="2020-09" db="EMBL/GenBank/DDBJ databases">
        <authorList>
            <person name="Sun Q."/>
            <person name="Zhou Y."/>
        </authorList>
    </citation>
    <scope>NUCLEOTIDE SEQUENCE</scope>
    <source>
        <strain evidence="1">CGMCC 1.12214</strain>
    </source>
</reference>
<dbReference type="InterPro" id="IPR009057">
    <property type="entry name" value="Homeodomain-like_sf"/>
</dbReference>
<dbReference type="RefSeq" id="WP_188518629.1">
    <property type="nucleotide sequence ID" value="NZ_BMES01000002.1"/>
</dbReference>
<evidence type="ECO:0000313" key="2">
    <source>
        <dbReference type="Proteomes" id="UP000603912"/>
    </source>
</evidence>
<sequence length="291" mass="32222">MTTDSNNSSQSSRLAKESRDRLIAVLLERLDELEASTHPDKGIAALGKDLAALQALQVAGELVQAVAGWAIDHQIGLAVSGLSFVPLQPHGTKEHPEYLALRSQVDDHRHEIAGRGDLLRLADVDDATHRRVLFNMLIGNSGALPLTTQQKMIEALKALDTGELLPIIKPRQTTKKVRYRESQLQLKALAIVEFMVHSDMKRFKAQEMVATAYGVSTETLRTWEKRVREDLGALEVSRTLSFARNAAASTKEARKALFSGSNQIHSDYGRSYSDASLKRAALAYRNVRRET</sequence>